<dbReference type="AlphaFoldDB" id="A0A6I4VQW6"/>
<comment type="similarity">
    <text evidence="1 5">Belongs to the acetyltransferase family. RimI subfamily.</text>
</comment>
<name>A0A6I4VQW6_9BACL</name>
<keyword evidence="7" id="KW-0687">Ribonucleoprotein</keyword>
<dbReference type="RefSeq" id="WP_160799758.1">
    <property type="nucleotide sequence ID" value="NZ_WUUL01000002.1"/>
</dbReference>
<dbReference type="Proteomes" id="UP000430692">
    <property type="component" value="Unassembled WGS sequence"/>
</dbReference>
<evidence type="ECO:0000256" key="1">
    <source>
        <dbReference type="ARBA" id="ARBA00005395"/>
    </source>
</evidence>
<evidence type="ECO:0000256" key="3">
    <source>
        <dbReference type="ARBA" id="ARBA00022679"/>
    </source>
</evidence>
<comment type="catalytic activity">
    <reaction evidence="5">
        <text>N-terminal L-alanyl-[ribosomal protein bS18] + acetyl-CoA = N-terminal N(alpha)-acetyl-L-alanyl-[ribosomal protein bS18] + CoA + H(+)</text>
        <dbReference type="Rhea" id="RHEA:43756"/>
        <dbReference type="Rhea" id="RHEA-COMP:10676"/>
        <dbReference type="Rhea" id="RHEA-COMP:10677"/>
        <dbReference type="ChEBI" id="CHEBI:15378"/>
        <dbReference type="ChEBI" id="CHEBI:57287"/>
        <dbReference type="ChEBI" id="CHEBI:57288"/>
        <dbReference type="ChEBI" id="CHEBI:64718"/>
        <dbReference type="ChEBI" id="CHEBI:83683"/>
        <dbReference type="EC" id="2.3.1.266"/>
    </reaction>
</comment>
<dbReference type="PANTHER" id="PTHR43420:SF44">
    <property type="entry name" value="ACETYLTRANSFERASE YPEA"/>
    <property type="match status" value="1"/>
</dbReference>
<keyword evidence="7" id="KW-0689">Ribosomal protein</keyword>
<dbReference type="PROSITE" id="PS51186">
    <property type="entry name" value="GNAT"/>
    <property type="match status" value="1"/>
</dbReference>
<dbReference type="GO" id="GO:0005737">
    <property type="term" value="C:cytoplasm"/>
    <property type="evidence" value="ECO:0007669"/>
    <property type="project" value="UniProtKB-SubCell"/>
</dbReference>
<evidence type="ECO:0000256" key="5">
    <source>
        <dbReference type="RuleBase" id="RU363094"/>
    </source>
</evidence>
<dbReference type="GO" id="GO:0008999">
    <property type="term" value="F:protein-N-terminal-alanine acetyltransferase activity"/>
    <property type="evidence" value="ECO:0007669"/>
    <property type="project" value="UniProtKB-EC"/>
</dbReference>
<comment type="function">
    <text evidence="5">Acetylates the N-terminal alanine of ribosomal protein bS18.</text>
</comment>
<feature type="domain" description="N-acetyltransferase" evidence="6">
    <location>
        <begin position="7"/>
        <end position="152"/>
    </location>
</feature>
<evidence type="ECO:0000256" key="2">
    <source>
        <dbReference type="ARBA" id="ARBA00022490"/>
    </source>
</evidence>
<accession>A0A6I4VQW6</accession>
<dbReference type="PANTHER" id="PTHR43420">
    <property type="entry name" value="ACETYLTRANSFERASE"/>
    <property type="match status" value="1"/>
</dbReference>
<keyword evidence="8" id="KW-1185">Reference proteome</keyword>
<reference evidence="7 8" key="1">
    <citation type="submission" date="2019-12" db="EMBL/GenBank/DDBJ databases">
        <title>Whole-genome analyses of novel actinobacteria.</title>
        <authorList>
            <person name="Sahin N."/>
            <person name="Saygin H."/>
        </authorList>
    </citation>
    <scope>NUCLEOTIDE SEQUENCE [LARGE SCALE GENOMIC DNA]</scope>
    <source>
        <strain evidence="7 8">KC615</strain>
    </source>
</reference>
<dbReference type="InterPro" id="IPR016181">
    <property type="entry name" value="Acyl_CoA_acyltransferase"/>
</dbReference>
<organism evidence="7 8">
    <name type="scientific">Shimazuella alba</name>
    <dbReference type="NCBI Taxonomy" id="2690964"/>
    <lineage>
        <taxon>Bacteria</taxon>
        <taxon>Bacillati</taxon>
        <taxon>Bacillota</taxon>
        <taxon>Bacilli</taxon>
        <taxon>Bacillales</taxon>
        <taxon>Thermoactinomycetaceae</taxon>
        <taxon>Shimazuella</taxon>
    </lineage>
</organism>
<proteinExistence type="inferred from homology"/>
<evidence type="ECO:0000313" key="8">
    <source>
        <dbReference type="Proteomes" id="UP000430692"/>
    </source>
</evidence>
<dbReference type="SUPFAM" id="SSF55729">
    <property type="entry name" value="Acyl-CoA N-acyltransferases (Nat)"/>
    <property type="match status" value="1"/>
</dbReference>
<dbReference type="EMBL" id="WUUL01000002">
    <property type="protein sequence ID" value="MXQ52665.1"/>
    <property type="molecule type" value="Genomic_DNA"/>
</dbReference>
<keyword evidence="3 7" id="KW-0808">Transferase</keyword>
<comment type="subcellular location">
    <subcellularLocation>
        <location evidence="5">Cytoplasm</location>
    </subcellularLocation>
</comment>
<dbReference type="InterPro" id="IPR050680">
    <property type="entry name" value="YpeA/RimI_acetyltransf"/>
</dbReference>
<keyword evidence="4" id="KW-0012">Acyltransferase</keyword>
<evidence type="ECO:0000313" key="7">
    <source>
        <dbReference type="EMBL" id="MXQ52665.1"/>
    </source>
</evidence>
<dbReference type="EC" id="2.3.1.266" evidence="5"/>
<dbReference type="Pfam" id="PF00583">
    <property type="entry name" value="Acetyltransf_1"/>
    <property type="match status" value="1"/>
</dbReference>
<protein>
    <recommendedName>
        <fullName evidence="5">[Ribosomal protein bS18]-alanine N-acetyltransferase</fullName>
        <ecNumber evidence="5">2.3.1.266</ecNumber>
    </recommendedName>
</protein>
<dbReference type="InterPro" id="IPR006464">
    <property type="entry name" value="AcTrfase_RimI/Ard1"/>
</dbReference>
<dbReference type="NCBIfam" id="TIGR01575">
    <property type="entry name" value="rimI"/>
    <property type="match status" value="1"/>
</dbReference>
<sequence>MNSTKTILFRPMKVTDIPAIMEIETLSFADPWSAYSFEDEITANDLAYYIVSLVDGQVVGYAGMWVVLDEAQITNVALHPDYRGQGTGKEILAYLIELAKQLGASKMTLEVRKSNQIAQRIYRNLGFTVIGTRKNYYPDNGEDAILMGLVLHEK</sequence>
<dbReference type="CDD" id="cd04301">
    <property type="entry name" value="NAT_SF"/>
    <property type="match status" value="1"/>
</dbReference>
<keyword evidence="2 5" id="KW-0963">Cytoplasm</keyword>
<evidence type="ECO:0000259" key="6">
    <source>
        <dbReference type="PROSITE" id="PS51186"/>
    </source>
</evidence>
<evidence type="ECO:0000256" key="4">
    <source>
        <dbReference type="ARBA" id="ARBA00023315"/>
    </source>
</evidence>
<dbReference type="Gene3D" id="3.40.630.30">
    <property type="match status" value="1"/>
</dbReference>
<comment type="caution">
    <text evidence="7">The sequence shown here is derived from an EMBL/GenBank/DDBJ whole genome shotgun (WGS) entry which is preliminary data.</text>
</comment>
<gene>
    <name evidence="7" type="primary">rimI</name>
    <name evidence="7" type="ORF">GSM42_02645</name>
</gene>
<dbReference type="GO" id="GO:0005840">
    <property type="term" value="C:ribosome"/>
    <property type="evidence" value="ECO:0007669"/>
    <property type="project" value="UniProtKB-KW"/>
</dbReference>
<dbReference type="InterPro" id="IPR000182">
    <property type="entry name" value="GNAT_dom"/>
</dbReference>